<gene>
    <name evidence="1" type="ORF">CVT63_06070</name>
</gene>
<dbReference type="EMBL" id="PHEX01000052">
    <property type="protein sequence ID" value="PKQ27810.1"/>
    <property type="molecule type" value="Genomic_DNA"/>
</dbReference>
<accession>A0A2N3G510</accession>
<reference evidence="1 2" key="1">
    <citation type="journal article" date="2017" name="ISME J.">
        <title>Potential for microbial H2 and metal transformations associated with novel bacteria and archaea in deep terrestrial subsurface sediments.</title>
        <authorList>
            <person name="Hernsdorf A.W."/>
            <person name="Amano Y."/>
            <person name="Miyakawa K."/>
            <person name="Ise K."/>
            <person name="Suzuki Y."/>
            <person name="Anantharaman K."/>
            <person name="Probst A."/>
            <person name="Burstein D."/>
            <person name="Thomas B.C."/>
            <person name="Banfield J.F."/>
        </authorList>
    </citation>
    <scope>NUCLEOTIDE SEQUENCE [LARGE SCALE GENOMIC DNA]</scope>
    <source>
        <strain evidence="1">HGW-Actinobacteria-3</strain>
    </source>
</reference>
<proteinExistence type="predicted"/>
<sequence>MPRYVHHPLNEEVRSIGGYYKVLQESVLDFEDKKILFALKGAHADTACCGSGGMGFLTVPGYLVSWKSDKNEDGLPVSEVKHVTDREARKRIKEILKEKFPYIDTVEFD</sequence>
<dbReference type="Proteomes" id="UP000233654">
    <property type="component" value="Unassembled WGS sequence"/>
</dbReference>
<evidence type="ECO:0000313" key="2">
    <source>
        <dbReference type="Proteomes" id="UP000233654"/>
    </source>
</evidence>
<name>A0A2N3G510_9ACTN</name>
<evidence type="ECO:0000313" key="1">
    <source>
        <dbReference type="EMBL" id="PKQ27810.1"/>
    </source>
</evidence>
<comment type="caution">
    <text evidence="1">The sequence shown here is derived from an EMBL/GenBank/DDBJ whole genome shotgun (WGS) entry which is preliminary data.</text>
</comment>
<organism evidence="1 2">
    <name type="scientific">Candidatus Anoxymicrobium japonicum</name>
    <dbReference type="NCBI Taxonomy" id="2013648"/>
    <lineage>
        <taxon>Bacteria</taxon>
        <taxon>Bacillati</taxon>
        <taxon>Actinomycetota</taxon>
        <taxon>Candidatus Geothermincolia</taxon>
        <taxon>Candidatus Geothermincolales</taxon>
        <taxon>Candidatus Anoxymicrobiaceae</taxon>
        <taxon>Candidatus Anoxymicrobium</taxon>
    </lineage>
</organism>
<dbReference type="AlphaFoldDB" id="A0A2N3G510"/>
<protein>
    <submittedName>
        <fullName evidence="1">Uncharacterized protein</fullName>
    </submittedName>
</protein>